<name>A0A2P5D706_PARAD</name>
<dbReference type="Proteomes" id="UP000237105">
    <property type="component" value="Unassembled WGS sequence"/>
</dbReference>
<sequence>MQLHNTDEIGRKIMPAYQRMMGICHRGPATAHMITLPCDAWTSLITRNTHISNIDWFRPALGSSGERLQLLLSLCGQDGKNPTRTFGVVWTSRTC</sequence>
<dbReference type="OrthoDB" id="10532612at2759"/>
<accession>A0A2P5D706</accession>
<protein>
    <submittedName>
        <fullName evidence="1">Uncharacterized protein</fullName>
    </submittedName>
</protein>
<dbReference type="EMBL" id="JXTB01000058">
    <property type="protein sequence ID" value="PON69075.1"/>
    <property type="molecule type" value="Genomic_DNA"/>
</dbReference>
<comment type="caution">
    <text evidence="1">The sequence shown here is derived from an EMBL/GenBank/DDBJ whole genome shotgun (WGS) entry which is preliminary data.</text>
</comment>
<reference evidence="2" key="1">
    <citation type="submission" date="2016-06" db="EMBL/GenBank/DDBJ databases">
        <title>Parallel loss of symbiosis genes in relatives of nitrogen-fixing non-legume Parasponia.</title>
        <authorList>
            <person name="Van Velzen R."/>
            <person name="Holmer R."/>
            <person name="Bu F."/>
            <person name="Rutten L."/>
            <person name="Van Zeijl A."/>
            <person name="Liu W."/>
            <person name="Santuari L."/>
            <person name="Cao Q."/>
            <person name="Sharma T."/>
            <person name="Shen D."/>
            <person name="Roswanjaya Y."/>
            <person name="Wardhani T."/>
            <person name="Kalhor M.S."/>
            <person name="Jansen J."/>
            <person name="Van den Hoogen J."/>
            <person name="Gungor B."/>
            <person name="Hartog M."/>
            <person name="Hontelez J."/>
            <person name="Verver J."/>
            <person name="Yang W.-C."/>
            <person name="Schijlen E."/>
            <person name="Repin R."/>
            <person name="Schilthuizen M."/>
            <person name="Schranz E."/>
            <person name="Heidstra R."/>
            <person name="Miyata K."/>
            <person name="Fedorova E."/>
            <person name="Kohlen W."/>
            <person name="Bisseling T."/>
            <person name="Smit S."/>
            <person name="Geurts R."/>
        </authorList>
    </citation>
    <scope>NUCLEOTIDE SEQUENCE [LARGE SCALE GENOMIC DNA]</scope>
    <source>
        <strain evidence="2">cv. WU1-14</strain>
    </source>
</reference>
<dbReference type="AlphaFoldDB" id="A0A2P5D706"/>
<organism evidence="1 2">
    <name type="scientific">Parasponia andersonii</name>
    <name type="common">Sponia andersonii</name>
    <dbReference type="NCBI Taxonomy" id="3476"/>
    <lineage>
        <taxon>Eukaryota</taxon>
        <taxon>Viridiplantae</taxon>
        <taxon>Streptophyta</taxon>
        <taxon>Embryophyta</taxon>
        <taxon>Tracheophyta</taxon>
        <taxon>Spermatophyta</taxon>
        <taxon>Magnoliopsida</taxon>
        <taxon>eudicotyledons</taxon>
        <taxon>Gunneridae</taxon>
        <taxon>Pentapetalae</taxon>
        <taxon>rosids</taxon>
        <taxon>fabids</taxon>
        <taxon>Rosales</taxon>
        <taxon>Cannabaceae</taxon>
        <taxon>Parasponia</taxon>
    </lineage>
</organism>
<evidence type="ECO:0000313" key="1">
    <source>
        <dbReference type="EMBL" id="PON69075.1"/>
    </source>
</evidence>
<proteinExistence type="predicted"/>
<gene>
    <name evidence="1" type="ORF">PanWU01x14_091000</name>
</gene>
<keyword evidence="2" id="KW-1185">Reference proteome</keyword>
<evidence type="ECO:0000313" key="2">
    <source>
        <dbReference type="Proteomes" id="UP000237105"/>
    </source>
</evidence>